<dbReference type="OMA" id="HIMIMET"/>
<evidence type="ECO:0000256" key="1">
    <source>
        <dbReference type="SAM" id="MobiDB-lite"/>
    </source>
</evidence>
<dbReference type="OrthoDB" id="10437184at2759"/>
<protein>
    <submittedName>
        <fullName evidence="4">RGS-domain-containing protein</fullName>
    </submittedName>
</protein>
<dbReference type="RefSeq" id="XP_002679414.1">
    <property type="nucleotide sequence ID" value="XM_002679368.1"/>
</dbReference>
<feature type="transmembrane region" description="Helical" evidence="2">
    <location>
        <begin position="179"/>
        <end position="203"/>
    </location>
</feature>
<reference evidence="4 5" key="1">
    <citation type="journal article" date="2010" name="Cell">
        <title>The genome of Naegleria gruberi illuminates early eukaryotic versatility.</title>
        <authorList>
            <person name="Fritz-Laylin L.K."/>
            <person name="Prochnik S.E."/>
            <person name="Ginger M.L."/>
            <person name="Dacks J.B."/>
            <person name="Carpenter M.L."/>
            <person name="Field M.C."/>
            <person name="Kuo A."/>
            <person name="Paredez A."/>
            <person name="Chapman J."/>
            <person name="Pham J."/>
            <person name="Shu S."/>
            <person name="Neupane R."/>
            <person name="Cipriano M."/>
            <person name="Mancuso J."/>
            <person name="Tu H."/>
            <person name="Salamov A."/>
            <person name="Lindquist E."/>
            <person name="Shapiro H."/>
            <person name="Lucas S."/>
            <person name="Grigoriev I.V."/>
            <person name="Cande W.Z."/>
            <person name="Fulton C."/>
            <person name="Rokhsar D.S."/>
            <person name="Dawson S.C."/>
        </authorList>
    </citation>
    <scope>NUCLEOTIDE SEQUENCE [LARGE SCALE GENOMIC DNA]</scope>
    <source>
        <strain evidence="4 5">NEG-M</strain>
    </source>
</reference>
<evidence type="ECO:0000313" key="4">
    <source>
        <dbReference type="EMBL" id="EFC46670.1"/>
    </source>
</evidence>
<feature type="transmembrane region" description="Helical" evidence="2">
    <location>
        <begin position="341"/>
        <end position="366"/>
    </location>
</feature>
<evidence type="ECO:0000259" key="3">
    <source>
        <dbReference type="PROSITE" id="PS50132"/>
    </source>
</evidence>
<keyword evidence="5" id="KW-1185">Reference proteome</keyword>
<proteinExistence type="predicted"/>
<feature type="region of interest" description="Disordered" evidence="1">
    <location>
        <begin position="108"/>
        <end position="134"/>
    </location>
</feature>
<feature type="compositionally biased region" description="Polar residues" evidence="1">
    <location>
        <begin position="16"/>
        <end position="40"/>
    </location>
</feature>
<feature type="compositionally biased region" description="Low complexity" evidence="1">
    <location>
        <begin position="1"/>
        <end position="10"/>
    </location>
</feature>
<dbReference type="GeneID" id="8859983"/>
<feature type="region of interest" description="Disordered" evidence="1">
    <location>
        <begin position="1"/>
        <end position="40"/>
    </location>
</feature>
<keyword evidence="2" id="KW-0472">Membrane</keyword>
<evidence type="ECO:0000256" key="2">
    <source>
        <dbReference type="SAM" id="Phobius"/>
    </source>
</evidence>
<dbReference type="InterPro" id="IPR016137">
    <property type="entry name" value="RGS"/>
</dbReference>
<dbReference type="EMBL" id="GG738858">
    <property type="protein sequence ID" value="EFC46670.1"/>
    <property type="molecule type" value="Genomic_DNA"/>
</dbReference>
<dbReference type="VEuPathDB" id="AmoebaDB:NAEGRDRAFT_79130"/>
<dbReference type="Pfam" id="PF00615">
    <property type="entry name" value="RGS"/>
    <property type="match status" value="1"/>
</dbReference>
<keyword evidence="2" id="KW-0812">Transmembrane</keyword>
<keyword evidence="2" id="KW-1133">Transmembrane helix</keyword>
<accession>D2V992</accession>
<feature type="compositionally biased region" description="Polar residues" evidence="1">
    <location>
        <begin position="108"/>
        <end position="126"/>
    </location>
</feature>
<organism evidence="5">
    <name type="scientific">Naegleria gruberi</name>
    <name type="common">Amoeba</name>
    <dbReference type="NCBI Taxonomy" id="5762"/>
    <lineage>
        <taxon>Eukaryota</taxon>
        <taxon>Discoba</taxon>
        <taxon>Heterolobosea</taxon>
        <taxon>Tetramitia</taxon>
        <taxon>Eutetramitia</taxon>
        <taxon>Vahlkampfiidae</taxon>
        <taxon>Naegleria</taxon>
    </lineage>
</organism>
<dbReference type="KEGG" id="ngr:NAEGRDRAFT_79130"/>
<dbReference type="Gene3D" id="1.10.167.10">
    <property type="entry name" value="Regulator of G-protein Signalling 4, domain 2"/>
    <property type="match status" value="1"/>
</dbReference>
<dbReference type="InterPro" id="IPR044926">
    <property type="entry name" value="RGS_subdomain_2"/>
</dbReference>
<gene>
    <name evidence="4" type="ORF">NAEGRDRAFT_79130</name>
</gene>
<dbReference type="Proteomes" id="UP000006671">
    <property type="component" value="Unassembled WGS sequence"/>
</dbReference>
<evidence type="ECO:0000313" key="5">
    <source>
        <dbReference type="Proteomes" id="UP000006671"/>
    </source>
</evidence>
<dbReference type="SUPFAM" id="SSF48097">
    <property type="entry name" value="Regulator of G-protein signaling, RGS"/>
    <property type="match status" value="1"/>
</dbReference>
<dbReference type="InterPro" id="IPR036305">
    <property type="entry name" value="RGS_sf"/>
</dbReference>
<dbReference type="AlphaFoldDB" id="D2V992"/>
<feature type="domain" description="RGS" evidence="3">
    <location>
        <begin position="396"/>
        <end position="517"/>
    </location>
</feature>
<dbReference type="PROSITE" id="PS50132">
    <property type="entry name" value="RGS"/>
    <property type="match status" value="1"/>
</dbReference>
<name>D2V992_NAEGR</name>
<dbReference type="InParanoid" id="D2V992"/>
<sequence>MSSSLSSTSSPEGDHPSSTPPSQTIETIQNHQDNPSTSTSIELKDLKKIDEEQAQEKVCITVNTHNEEQTKIEDEDDEDDDACSDADSIVVHFARRFVTKPLTLSSIKPQQQQYRMSRAQNNTPQTPGDKRVSFAQPQKPTVESIFSKTTAKSGKSTVSSVTFRIPTCCGIIELNLVRILSLFGMLINIAAFIAVAVIVGNAFKLDAQKETYMLLKRTDYLQLYHDIDCTVRVAAATGNQSLVGEYYIKRALANTTLVELALTLPNGTVKPSEYLNTQITTLNDLVMDYVAIGDMISAREKRKSFQYYSADTITQLFLIKVQKEIVKLANEKKEYLRMASAVNMGLVLFGVIVSVPIVILIFAMALTTEVTSTRKLRKAAHIMIMETVGSDKYNALFRAFCDRENCLDSFTLLDNCHSYKELCEEAHYLRGVAEQKSKNTKISDIEEIEKVEELERNKYEVAFKIFTEFIDVNGETPFKTSTALQERVKTRLDEFSSSSILEDDLFDELQKSVCESMAEPFMKFKQEIKQKKKRK</sequence>